<dbReference type="InterPro" id="IPR025634">
    <property type="entry name" value="DUF4292"/>
</dbReference>
<organism evidence="1 2">
    <name type="scientific">Pedobacter nyackensis</name>
    <dbReference type="NCBI Taxonomy" id="475255"/>
    <lineage>
        <taxon>Bacteria</taxon>
        <taxon>Pseudomonadati</taxon>
        <taxon>Bacteroidota</taxon>
        <taxon>Sphingobacteriia</taxon>
        <taxon>Sphingobacteriales</taxon>
        <taxon>Sphingobacteriaceae</taxon>
        <taxon>Pedobacter</taxon>
    </lineage>
</organism>
<dbReference type="AlphaFoldDB" id="A0A1W2C3Z5"/>
<gene>
    <name evidence="1" type="ORF">SAMN04488101_103107</name>
</gene>
<dbReference type="OrthoDB" id="849114at2"/>
<sequence>MSGNIWNNLLCVALLSVSMTACKTRKVAVLNPKTVVTELSNKNAENILLLKSKDLSFNTLSVKAKAKLDFGGSKNNATMNIRMEKGRRIWVSVTALAGIEVARALITPDSIKVRNNFQSVYLKQPFSYIHKFASKQVSFEWLESILSGNTIPDFLNEQATIEQTNGLWMLQGEKEALAYKVLFDGVMKVSENNINDTRSGQALKVQYSGAYQDLGGSLFPNGVTINSMTGAKIVNIELEYSGVQRNVPLDFPFSVPGKYEVIN</sequence>
<proteinExistence type="predicted"/>
<keyword evidence="2" id="KW-1185">Reference proteome</keyword>
<dbReference type="Pfam" id="PF14125">
    <property type="entry name" value="DUF4292"/>
    <property type="match status" value="1"/>
</dbReference>
<name>A0A1W2C3Z5_9SPHI</name>
<dbReference type="STRING" id="475255.SAMN04488101_103107"/>
<protein>
    <recommendedName>
        <fullName evidence="3">DUF4292 domain-containing protein</fullName>
    </recommendedName>
</protein>
<reference evidence="1 2" key="1">
    <citation type="submission" date="2017-04" db="EMBL/GenBank/DDBJ databases">
        <authorList>
            <person name="Afonso C.L."/>
            <person name="Miller P.J."/>
            <person name="Scott M.A."/>
            <person name="Spackman E."/>
            <person name="Goraichik I."/>
            <person name="Dimitrov K.M."/>
            <person name="Suarez D.L."/>
            <person name="Swayne D.E."/>
        </authorList>
    </citation>
    <scope>NUCLEOTIDE SEQUENCE [LARGE SCALE GENOMIC DNA]</scope>
    <source>
        <strain evidence="1 2">DSM 19625</strain>
    </source>
</reference>
<evidence type="ECO:0000313" key="2">
    <source>
        <dbReference type="Proteomes" id="UP000192678"/>
    </source>
</evidence>
<accession>A0A1W2C3Z5</accession>
<dbReference type="Proteomes" id="UP000192678">
    <property type="component" value="Unassembled WGS sequence"/>
</dbReference>
<dbReference type="RefSeq" id="WP_084288902.1">
    <property type="nucleotide sequence ID" value="NZ_FWYB01000003.1"/>
</dbReference>
<evidence type="ECO:0000313" key="1">
    <source>
        <dbReference type="EMBL" id="SMC79870.1"/>
    </source>
</evidence>
<evidence type="ECO:0008006" key="3">
    <source>
        <dbReference type="Google" id="ProtNLM"/>
    </source>
</evidence>
<dbReference type="EMBL" id="FWYB01000003">
    <property type="protein sequence ID" value="SMC79870.1"/>
    <property type="molecule type" value="Genomic_DNA"/>
</dbReference>